<evidence type="ECO:0000256" key="3">
    <source>
        <dbReference type="ARBA" id="ARBA00023163"/>
    </source>
</evidence>
<dbReference type="Gene3D" id="1.10.10.60">
    <property type="entry name" value="Homeodomain-like"/>
    <property type="match status" value="2"/>
</dbReference>
<dbReference type="InterPro" id="IPR018060">
    <property type="entry name" value="HTH_AraC"/>
</dbReference>
<dbReference type="SUPFAM" id="SSF46689">
    <property type="entry name" value="Homeodomain-like"/>
    <property type="match status" value="2"/>
</dbReference>
<feature type="domain" description="HTH araC/xylS-type" evidence="4">
    <location>
        <begin position="162"/>
        <end position="260"/>
    </location>
</feature>
<dbReference type="Pfam" id="PF12833">
    <property type="entry name" value="HTH_18"/>
    <property type="match status" value="1"/>
</dbReference>
<dbReference type="SMART" id="SM00342">
    <property type="entry name" value="HTH_ARAC"/>
    <property type="match status" value="1"/>
</dbReference>
<dbReference type="GO" id="GO:0003700">
    <property type="term" value="F:DNA-binding transcription factor activity"/>
    <property type="evidence" value="ECO:0007669"/>
    <property type="project" value="InterPro"/>
</dbReference>
<dbReference type="PROSITE" id="PS51257">
    <property type="entry name" value="PROKAR_LIPOPROTEIN"/>
    <property type="match status" value="1"/>
</dbReference>
<protein>
    <submittedName>
        <fullName evidence="5">Helix-turn-helix transcriptional regulator</fullName>
    </submittedName>
</protein>
<sequence length="278" mass="31826">MSEFGERSVRQGQIVMLGTNVLCGCEPEGQVQVTTIFLDRNYLIDQVYWQYAAVLADRLEASRFLDTPYIEPVQLLSLRREDAARVELSLDELAELSASDFATDLGGGERFYRMQALLSSVLHIIVPYLEIGAMRRARTQRLTTKLRSARPTRFQPLRQEARRAAQLLESDLTRKWTLAELGREVHLSRSRLATVFTDAFGKSPQTYLAMKRVETMAKLLRETPVSIAQAAEDVGWRNRSHAADMFRRYLGVTPSSYRKRLRARSIDQDRPEKRSPTT</sequence>
<keyword evidence="3" id="KW-0804">Transcription</keyword>
<name>A0A5R9B763_9MICC</name>
<evidence type="ECO:0000256" key="2">
    <source>
        <dbReference type="ARBA" id="ARBA00023125"/>
    </source>
</evidence>
<keyword evidence="6" id="KW-1185">Reference proteome</keyword>
<evidence type="ECO:0000313" key="5">
    <source>
        <dbReference type="EMBL" id="TLP92768.1"/>
    </source>
</evidence>
<dbReference type="EMBL" id="VAVZ01000058">
    <property type="protein sequence ID" value="TLP92768.1"/>
    <property type="molecule type" value="Genomic_DNA"/>
</dbReference>
<dbReference type="OrthoDB" id="186135at2"/>
<comment type="caution">
    <text evidence="5">The sequence shown here is derived from an EMBL/GenBank/DDBJ whole genome shotgun (WGS) entry which is preliminary data.</text>
</comment>
<dbReference type="AlphaFoldDB" id="A0A5R9B763"/>
<proteinExistence type="predicted"/>
<dbReference type="GO" id="GO:0043565">
    <property type="term" value="F:sequence-specific DNA binding"/>
    <property type="evidence" value="ECO:0007669"/>
    <property type="project" value="InterPro"/>
</dbReference>
<evidence type="ECO:0000313" key="6">
    <source>
        <dbReference type="Proteomes" id="UP000310458"/>
    </source>
</evidence>
<organism evidence="5 6">
    <name type="scientific">Nesterenkonia salmonea</name>
    <dbReference type="NCBI Taxonomy" id="1804987"/>
    <lineage>
        <taxon>Bacteria</taxon>
        <taxon>Bacillati</taxon>
        <taxon>Actinomycetota</taxon>
        <taxon>Actinomycetes</taxon>
        <taxon>Micrococcales</taxon>
        <taxon>Micrococcaceae</taxon>
        <taxon>Nesterenkonia</taxon>
    </lineage>
</organism>
<keyword evidence="1" id="KW-0805">Transcription regulation</keyword>
<evidence type="ECO:0000259" key="4">
    <source>
        <dbReference type="PROSITE" id="PS01124"/>
    </source>
</evidence>
<evidence type="ECO:0000256" key="1">
    <source>
        <dbReference type="ARBA" id="ARBA00023015"/>
    </source>
</evidence>
<dbReference type="InterPro" id="IPR050204">
    <property type="entry name" value="AraC_XylS_family_regulators"/>
</dbReference>
<dbReference type="Proteomes" id="UP000310458">
    <property type="component" value="Unassembled WGS sequence"/>
</dbReference>
<reference evidence="5 6" key="1">
    <citation type="submission" date="2019-05" db="EMBL/GenBank/DDBJ databases">
        <title>Nesterenkonia sp. GY074 isolated from the Southern Atlantic Ocean.</title>
        <authorList>
            <person name="Zhang G."/>
        </authorList>
    </citation>
    <scope>NUCLEOTIDE SEQUENCE [LARGE SCALE GENOMIC DNA]</scope>
    <source>
        <strain evidence="5 6">GY074</strain>
    </source>
</reference>
<keyword evidence="2" id="KW-0238">DNA-binding</keyword>
<dbReference type="PROSITE" id="PS01124">
    <property type="entry name" value="HTH_ARAC_FAMILY_2"/>
    <property type="match status" value="1"/>
</dbReference>
<gene>
    <name evidence="5" type="ORF">FEF26_14380</name>
</gene>
<dbReference type="InterPro" id="IPR009057">
    <property type="entry name" value="Homeodomain-like_sf"/>
</dbReference>
<accession>A0A5R9B763</accession>
<dbReference type="PANTHER" id="PTHR46796">
    <property type="entry name" value="HTH-TYPE TRANSCRIPTIONAL ACTIVATOR RHAS-RELATED"/>
    <property type="match status" value="1"/>
</dbReference>